<dbReference type="InterPro" id="IPR020449">
    <property type="entry name" value="Tscrpt_reg_AraC-type_HTH"/>
</dbReference>
<dbReference type="InterPro" id="IPR018062">
    <property type="entry name" value="HTH_AraC-typ_CS"/>
</dbReference>
<dbReference type="InterPro" id="IPR018060">
    <property type="entry name" value="HTH_AraC"/>
</dbReference>
<dbReference type="PROSITE" id="PS00041">
    <property type="entry name" value="HTH_ARAC_FAMILY_1"/>
    <property type="match status" value="1"/>
</dbReference>
<evidence type="ECO:0000259" key="6">
    <source>
        <dbReference type="PROSITE" id="PS01124"/>
    </source>
</evidence>
<evidence type="ECO:0000313" key="8">
    <source>
        <dbReference type="Proteomes" id="UP000030907"/>
    </source>
</evidence>
<reference evidence="7 8" key="1">
    <citation type="journal article" date="2015" name="Int. J. Syst. Evol. Microbiol.">
        <title>Description of Sphingopyxis fribergensis sp. nov. - a soil bacterium with the ability to degrade styrene and phenylacetic acid.</title>
        <authorList>
            <person name="Oelschlagel M."/>
            <person name="Ruckert C."/>
            <person name="Kalinowski J."/>
            <person name="Schmidt G."/>
            <person name="Schlomann M."/>
            <person name="Tischler D."/>
        </authorList>
    </citation>
    <scope>NUCLEOTIDE SEQUENCE [LARGE SCALE GENOMIC DNA]</scope>
    <source>
        <strain evidence="7 8">Kp5.2</strain>
    </source>
</reference>
<dbReference type="InterPro" id="IPR014710">
    <property type="entry name" value="RmlC-like_jellyroll"/>
</dbReference>
<dbReference type="Pfam" id="PF02311">
    <property type="entry name" value="AraC_binding"/>
    <property type="match status" value="1"/>
</dbReference>
<dbReference type="GO" id="GO:0003700">
    <property type="term" value="F:DNA-binding transcription factor activity"/>
    <property type="evidence" value="ECO:0007669"/>
    <property type="project" value="InterPro"/>
</dbReference>
<keyword evidence="1" id="KW-0678">Repressor</keyword>
<dbReference type="KEGG" id="sphk:SKP52_06915"/>
<evidence type="ECO:0000256" key="5">
    <source>
        <dbReference type="ARBA" id="ARBA00023163"/>
    </source>
</evidence>
<dbReference type="SMART" id="SM00342">
    <property type="entry name" value="HTH_ARAC"/>
    <property type="match status" value="1"/>
</dbReference>
<dbReference type="Proteomes" id="UP000030907">
    <property type="component" value="Chromosome"/>
</dbReference>
<dbReference type="SUPFAM" id="SSF46689">
    <property type="entry name" value="Homeodomain-like"/>
    <property type="match status" value="1"/>
</dbReference>
<evidence type="ECO:0000256" key="4">
    <source>
        <dbReference type="ARBA" id="ARBA00023159"/>
    </source>
</evidence>
<dbReference type="STRING" id="1515612.SKP52_06915"/>
<dbReference type="PROSITE" id="PS01124">
    <property type="entry name" value="HTH_ARAC_FAMILY_2"/>
    <property type="match status" value="1"/>
</dbReference>
<dbReference type="PRINTS" id="PR00032">
    <property type="entry name" value="HTHARAC"/>
</dbReference>
<name>A0A0A7PE60_9SPHN</name>
<dbReference type="AlphaFoldDB" id="A0A0A7PE60"/>
<dbReference type="GO" id="GO:0043565">
    <property type="term" value="F:sequence-specific DNA binding"/>
    <property type="evidence" value="ECO:0007669"/>
    <property type="project" value="InterPro"/>
</dbReference>
<dbReference type="SUPFAM" id="SSF51182">
    <property type="entry name" value="RmlC-like cupins"/>
    <property type="match status" value="1"/>
</dbReference>
<dbReference type="OrthoDB" id="9804543at2"/>
<evidence type="ECO:0000256" key="1">
    <source>
        <dbReference type="ARBA" id="ARBA00022491"/>
    </source>
</evidence>
<evidence type="ECO:0000313" key="7">
    <source>
        <dbReference type="EMBL" id="AJA08305.1"/>
    </source>
</evidence>
<dbReference type="HOGENOM" id="CLU_000445_87_4_5"/>
<organism evidence="7 8">
    <name type="scientific">Sphingopyxis fribergensis</name>
    <dbReference type="NCBI Taxonomy" id="1515612"/>
    <lineage>
        <taxon>Bacteria</taxon>
        <taxon>Pseudomonadati</taxon>
        <taxon>Pseudomonadota</taxon>
        <taxon>Alphaproteobacteria</taxon>
        <taxon>Sphingomonadales</taxon>
        <taxon>Sphingomonadaceae</taxon>
        <taxon>Sphingopyxis</taxon>
    </lineage>
</organism>
<dbReference type="PANTHER" id="PTHR11019">
    <property type="entry name" value="HTH-TYPE TRANSCRIPTIONAL REGULATOR NIMR"/>
    <property type="match status" value="1"/>
</dbReference>
<dbReference type="Gene3D" id="2.60.120.10">
    <property type="entry name" value="Jelly Rolls"/>
    <property type="match status" value="1"/>
</dbReference>
<dbReference type="Pfam" id="PF12833">
    <property type="entry name" value="HTH_18"/>
    <property type="match status" value="1"/>
</dbReference>
<protein>
    <submittedName>
        <fullName evidence="7">AraC family transcriptional regulator</fullName>
    </submittedName>
</protein>
<dbReference type="FunFam" id="1.10.10.60:FF:000132">
    <property type="entry name" value="AraC family transcriptional regulator"/>
    <property type="match status" value="1"/>
</dbReference>
<feature type="domain" description="HTH araC/xylS-type" evidence="6">
    <location>
        <begin position="155"/>
        <end position="252"/>
    </location>
</feature>
<dbReference type="InterPro" id="IPR011051">
    <property type="entry name" value="RmlC_Cupin_sf"/>
</dbReference>
<keyword evidence="8" id="KW-1185">Reference proteome</keyword>
<keyword evidence="4" id="KW-0010">Activator</keyword>
<dbReference type="Gene3D" id="1.10.10.60">
    <property type="entry name" value="Homeodomain-like"/>
    <property type="match status" value="1"/>
</dbReference>
<dbReference type="CDD" id="cd06124">
    <property type="entry name" value="cupin_NimR-like_N"/>
    <property type="match status" value="1"/>
</dbReference>
<dbReference type="PANTHER" id="PTHR11019:SF159">
    <property type="entry name" value="TRANSCRIPTIONAL REGULATOR-RELATED"/>
    <property type="match status" value="1"/>
</dbReference>
<keyword evidence="5" id="KW-0804">Transcription</keyword>
<dbReference type="EMBL" id="CP009122">
    <property type="protein sequence ID" value="AJA08305.1"/>
    <property type="molecule type" value="Genomic_DNA"/>
</dbReference>
<keyword evidence="2" id="KW-0805">Transcription regulation</keyword>
<dbReference type="RefSeq" id="WP_039573159.1">
    <property type="nucleotide sequence ID" value="NZ_CP009122.1"/>
</dbReference>
<dbReference type="InterPro" id="IPR003313">
    <property type="entry name" value="AraC-bd"/>
</dbReference>
<evidence type="ECO:0000256" key="2">
    <source>
        <dbReference type="ARBA" id="ARBA00023015"/>
    </source>
</evidence>
<evidence type="ECO:0000256" key="3">
    <source>
        <dbReference type="ARBA" id="ARBA00023125"/>
    </source>
</evidence>
<keyword evidence="3" id="KW-0238">DNA-binding</keyword>
<sequence length="252" mass="28210">MKHSVDVLTNDRPVMALQDEYPAGFIDPMHSHDHIQILYASAGVMSVRTPETSFVIPPQRAVWLPAGTRHEVACRGPVSLRTLYLPCEDREHEKECRVFEVSNLVKSLILEVVDFPALYDINGREGRIITLLLDEIGRMPNAPYQVSMPSNPRLLRVCNAIIADPSDPRDIDEWAALAAMGRRTFTRSFKQETGMGLAVWRQQVRLMEALSLLAAGASITQVTYDVGYDSPSGFAAMFRRAFGVPPSQYLKH</sequence>
<proteinExistence type="predicted"/>
<accession>A0A0A7PE60</accession>
<dbReference type="InterPro" id="IPR009057">
    <property type="entry name" value="Homeodomain-like_sf"/>
</dbReference>
<gene>
    <name evidence="7" type="ORF">SKP52_06915</name>
</gene>